<dbReference type="PIRSF" id="PIRSF015268">
    <property type="entry name" value="Virulence_RhuM"/>
    <property type="match status" value="1"/>
</dbReference>
<dbReference type="Proteomes" id="UP000033115">
    <property type="component" value="Chromosome"/>
</dbReference>
<organism evidence="2 3">
    <name type="scientific">Clostridium scatologenes</name>
    <dbReference type="NCBI Taxonomy" id="1548"/>
    <lineage>
        <taxon>Bacteria</taxon>
        <taxon>Bacillati</taxon>
        <taxon>Bacillota</taxon>
        <taxon>Clostridia</taxon>
        <taxon>Eubacteriales</taxon>
        <taxon>Clostridiaceae</taxon>
        <taxon>Clostridium</taxon>
    </lineage>
</organism>
<dbReference type="InterPro" id="IPR011204">
    <property type="entry name" value="Virulence_RhuM-like"/>
</dbReference>
<feature type="domain" description="Bro-N" evidence="1">
    <location>
        <begin position="1"/>
        <end position="120"/>
    </location>
</feature>
<proteinExistence type="predicted"/>
<dbReference type="PROSITE" id="PS51750">
    <property type="entry name" value="BRO_N"/>
    <property type="match status" value="1"/>
</dbReference>
<dbReference type="STRING" id="1548.CSCA_3348"/>
<evidence type="ECO:0000259" key="1">
    <source>
        <dbReference type="PROSITE" id="PS51750"/>
    </source>
</evidence>
<dbReference type="PANTHER" id="PTHR35810">
    <property type="entry name" value="CYTOPLASMIC PROTEIN-RELATED"/>
    <property type="match status" value="1"/>
</dbReference>
<dbReference type="InterPro" id="IPR003497">
    <property type="entry name" value="BRO_N_domain"/>
</dbReference>
<dbReference type="HOGENOM" id="CLU_048266_0_0_9"/>
<reference evidence="2 3" key="1">
    <citation type="journal article" date="2015" name="J. Biotechnol.">
        <title>Complete genome sequence of a malodorant-producing acetogen, Clostridium scatologenes ATCC 25775(T).</title>
        <authorList>
            <person name="Zhu Z."/>
            <person name="Guo T."/>
            <person name="Zheng H."/>
            <person name="Song T."/>
            <person name="Ouyang P."/>
            <person name="Xie J."/>
        </authorList>
    </citation>
    <scope>NUCLEOTIDE SEQUENCE [LARGE SCALE GENOMIC DNA]</scope>
    <source>
        <strain evidence="2 3">ATCC 25775</strain>
    </source>
</reference>
<sequence length="338" mass="39420">MNEIQFLMYDSDEKIEVVMKDETIWATQKAIAELFDVGVSAISKHFKNIFESGELDEKVVISVLENTTKHGAIEGKTQTKQVKFYNLDAIISVGYRVNSQKATKFRIWATDILKDYIKKGFKIDVERMKQGENVFGKDYFRELLETVRSIRASERRIWQQITDVFAEISYDYDKNSEITKKFYATIQNKFHFAITGKTAAEIIYDSADRDKEHMGLTTWKNSPNGRILQSDVLVAKNYLSEKEIRGLERNVSAYFDYVERLLENETLLSMEDFAVSIDEFLKFNRYEILKGYGHISHNTAKEKAIEEYQEFNKNQKIVSDFDKEIRKIKGDSNGKKQQ</sequence>
<dbReference type="AlphaFoldDB" id="A0A0E3JPS7"/>
<name>A0A0E3JPS7_CLOSL</name>
<evidence type="ECO:0000313" key="2">
    <source>
        <dbReference type="EMBL" id="AKA70473.1"/>
    </source>
</evidence>
<gene>
    <name evidence="2" type="ORF">CSCA_3348</name>
</gene>
<keyword evidence="3" id="KW-1185">Reference proteome</keyword>
<dbReference type="EMBL" id="CP009933">
    <property type="protein sequence ID" value="AKA70473.1"/>
    <property type="molecule type" value="Genomic_DNA"/>
</dbReference>
<dbReference type="RefSeq" id="WP_029163141.1">
    <property type="nucleotide sequence ID" value="NZ_CP009933.1"/>
</dbReference>
<dbReference type="Pfam" id="PF13310">
    <property type="entry name" value="Virulence_RhuM"/>
    <property type="match status" value="1"/>
</dbReference>
<dbReference type="PANTHER" id="PTHR35810:SF1">
    <property type="entry name" value="CYTOPLASMIC PROTEIN"/>
    <property type="match status" value="1"/>
</dbReference>
<protein>
    <recommendedName>
        <fullName evidence="1">Bro-N domain-containing protein</fullName>
    </recommendedName>
</protein>
<accession>A0A0E3JPS7</accession>
<evidence type="ECO:0000313" key="3">
    <source>
        <dbReference type="Proteomes" id="UP000033115"/>
    </source>
</evidence>
<dbReference type="KEGG" id="csq:CSCA_3348"/>